<gene>
    <name evidence="1" type="ORF">JHL16_18595</name>
</gene>
<reference evidence="1" key="1">
    <citation type="submission" date="2021-01" db="EMBL/GenBank/DDBJ databases">
        <authorList>
            <person name="Sun Q."/>
        </authorList>
    </citation>
    <scope>NUCLEOTIDE SEQUENCE</scope>
    <source>
        <strain evidence="1">YIM B02566</strain>
    </source>
</reference>
<proteinExistence type="predicted"/>
<protein>
    <submittedName>
        <fullName evidence="1">Autotransporter outer membrane beta-barrel domain-containing protein</fullName>
    </submittedName>
</protein>
<evidence type="ECO:0000313" key="2">
    <source>
        <dbReference type="Proteomes" id="UP000616151"/>
    </source>
</evidence>
<accession>A0ACC5R6S7</accession>
<organism evidence="1 2">
    <name type="scientific">Taklimakanibacter albus</name>
    <dbReference type="NCBI Taxonomy" id="2800327"/>
    <lineage>
        <taxon>Bacteria</taxon>
        <taxon>Pseudomonadati</taxon>
        <taxon>Pseudomonadota</taxon>
        <taxon>Alphaproteobacteria</taxon>
        <taxon>Hyphomicrobiales</taxon>
        <taxon>Aestuariivirgaceae</taxon>
        <taxon>Taklimakanibacter</taxon>
    </lineage>
</organism>
<comment type="caution">
    <text evidence="1">The sequence shown here is derived from an EMBL/GenBank/DDBJ whole genome shotgun (WGS) entry which is preliminary data.</text>
</comment>
<evidence type="ECO:0000313" key="1">
    <source>
        <dbReference type="EMBL" id="MBK1868369.1"/>
    </source>
</evidence>
<keyword evidence="2" id="KW-1185">Reference proteome</keyword>
<dbReference type="EMBL" id="JAENHL010000007">
    <property type="protein sequence ID" value="MBK1868369.1"/>
    <property type="molecule type" value="Genomic_DNA"/>
</dbReference>
<sequence length="1292" mass="131028">MSSLGTPQKGQGGKSGTRQLRNRLALTTILTVAPFFGYGRTAYAACDPAPASPTFVCTGNANVVTQAITADNADVSTAPGFSVIAPVGNGITITGDGHLRFTDENASIITGDEDGLSVSAAGDAGSTPGTVTVTVNSTITGGFNGLRARNDGTGDLVVTADGKVTGQNGSGILAGAGASGRDLTVNTGAQSDIAGDRFGIDARSSSTGDLFVNANGKVTAIDGDGMHAFTTGRDLTITTGADSVITGSRFGMIGRNDGTGDLAITVNGDVTGMVREGVYALGNSTANNVTVTIAAGSVVKGGYDGVEARNIGRGALNVNVYGDVTGTVQNGVWVVNYAGTGATVTTGAQSKVTGYDGIGGRNDSGDFTITANGEVTGTDRNGIYARNLSSGDLKIATGAASDVKGQQNGIDSRMIGTGDIEIIANGKVTGTEGMGIYALSAAGGGDMTITTGAGSTVAGFNFGITGMNKGAGDLTITANGNVTAQNGGGVAVYGRNFGDAGDITITTGAGSYLKGDGGIRLLNNAAGDAKIDVGGRVNARFYGIDAGNGLASDRLEITTRAGSDVSGAFYGIHGRNAGGDLIISVAGDVTASAGHAIMARNQNTADDLIVTVEATSTVEAQSGGIIATNRGTGVTEITVRGVVEGMDGTGIHATSTTAGGGVMIATSAGSRVTGGLTGIQAFDENDLAIDITVDGDVRGVDENGVYARNFGYGGADIKVGATGRVQGMVAGIDVASTGGKTVVDNAGLITATNLMAINVKGAPAEITNIGVINGRVDLTGGDDRLDNLTGGVFTAYNSDFGAGNDVVNNAGLVQAAHGIAEFENTTLWNLEAFNNSGTISLVDGLQNDGFSVGPAAKYVGYGGRLAVDAFLAPGVPGKSDLLIINGDASGTTNLVVNLTNPIGSAPNIDGIRVVIVSGNSLEEDFNIEGGVLNAGFFAWDLRRVEEGGDVVHELYTAGLGAGAYEFAASITGAQDMWQQTTGTLLQRQADLRPLLGATQVTPVADFADPVDPTPVGRVTPGLWFKAVGGWLNRDGDTDNNVVLDRRQTVFGGIAGFDFGTENVSGQGDALLFGLFGGYLTSKLTFDSTNTEWKYDGPTIGAYATYLKDAFYADLVVKADFLDIDIDADDLAPDAEADTNATNIGGQIDLGYKIGFGHGAFIEPQASLSVLHTEIDDIDDIFGGSVEFEDETSVRGRLGLRLGADYEHDGLLLTPDVTASVWQSFSGDNNVTVLAPLTPASDVSDDPGETMGDVSLGLAVTAPDGWTGFLRGNYQFAEDFDAITGAAGLRYAW</sequence>
<name>A0ACC5R6S7_9HYPH</name>
<dbReference type="Proteomes" id="UP000616151">
    <property type="component" value="Unassembled WGS sequence"/>
</dbReference>